<gene>
    <name evidence="1" type="ORF">NJ75_04533</name>
</gene>
<dbReference type="EMBL" id="JRVC01000035">
    <property type="protein sequence ID" value="KHS41711.1"/>
    <property type="molecule type" value="Genomic_DNA"/>
</dbReference>
<reference evidence="1 2" key="1">
    <citation type="submission" date="2014-10" db="EMBL/GenBank/DDBJ databases">
        <title>Draft genome sequence of Novosphingobium subterraneum DSM 12447.</title>
        <authorList>
            <person name="Gan H.M."/>
            <person name="Gan H.Y."/>
            <person name="Savka M.A."/>
        </authorList>
    </citation>
    <scope>NUCLEOTIDE SEQUENCE [LARGE SCALE GENOMIC DNA]</scope>
    <source>
        <strain evidence="1 2">DSM 12447</strain>
    </source>
</reference>
<proteinExistence type="predicted"/>
<evidence type="ECO:0000313" key="1">
    <source>
        <dbReference type="EMBL" id="KHS41711.1"/>
    </source>
</evidence>
<keyword evidence="2" id="KW-1185">Reference proteome</keyword>
<name>A0A0B8ZTV4_9SPHN</name>
<dbReference type="RefSeq" id="WP_039338494.1">
    <property type="nucleotide sequence ID" value="NZ_JBNNWK010000029.1"/>
</dbReference>
<protein>
    <submittedName>
        <fullName evidence="1">Uncharacterized protein</fullName>
    </submittedName>
</protein>
<dbReference type="AlphaFoldDB" id="A0A0B8ZTV4"/>
<dbReference type="STRING" id="48936.NJ75_04533"/>
<comment type="caution">
    <text evidence="1">The sequence shown here is derived from an EMBL/GenBank/DDBJ whole genome shotgun (WGS) entry which is preliminary data.</text>
</comment>
<evidence type="ECO:0000313" key="2">
    <source>
        <dbReference type="Proteomes" id="UP000031338"/>
    </source>
</evidence>
<accession>A0A0B8ZTV4</accession>
<dbReference type="PATRIC" id="fig|48936.3.peg.4564"/>
<sequence>MADIKTFRSVLTGDFTVTARPAPIPGDLRVWWGQSLLIMVLASARGQRCSIQKVHFLAHLSRTGDLRDKTREVLARKRDPIELAVRIEPWVNRAAAFAKANGIVEVRDGKALALSGQGKAAAEAIRKAGLLAEETAFLDEVGKLVTEKVVDSIMKMESF</sequence>
<dbReference type="Proteomes" id="UP000031338">
    <property type="component" value="Unassembled WGS sequence"/>
</dbReference>
<organism evidence="1 2">
    <name type="scientific">Novosphingobium subterraneum</name>
    <dbReference type="NCBI Taxonomy" id="48936"/>
    <lineage>
        <taxon>Bacteria</taxon>
        <taxon>Pseudomonadati</taxon>
        <taxon>Pseudomonadota</taxon>
        <taxon>Alphaproteobacteria</taxon>
        <taxon>Sphingomonadales</taxon>
        <taxon>Sphingomonadaceae</taxon>
        <taxon>Novosphingobium</taxon>
    </lineage>
</organism>